<dbReference type="InterPro" id="IPR029063">
    <property type="entry name" value="SAM-dependent_MTases_sf"/>
</dbReference>
<evidence type="ECO:0000256" key="1">
    <source>
        <dbReference type="ARBA" id="ARBA00022603"/>
    </source>
</evidence>
<dbReference type="GO" id="GO:0008168">
    <property type="term" value="F:methyltransferase activity"/>
    <property type="evidence" value="ECO:0007669"/>
    <property type="project" value="UniProtKB-KW"/>
</dbReference>
<dbReference type="Gene3D" id="3.40.50.150">
    <property type="entry name" value="Vaccinia Virus protein VP39"/>
    <property type="match status" value="1"/>
</dbReference>
<comment type="caution">
    <text evidence="3">The sequence shown here is derived from an EMBL/GenBank/DDBJ whole genome shotgun (WGS) entry which is preliminary data.</text>
</comment>
<dbReference type="GO" id="GO:0032259">
    <property type="term" value="P:methylation"/>
    <property type="evidence" value="ECO:0007669"/>
    <property type="project" value="UniProtKB-KW"/>
</dbReference>
<dbReference type="EMBL" id="JBBHLI010000013">
    <property type="protein sequence ID" value="MEK9502610.1"/>
    <property type="molecule type" value="Genomic_DNA"/>
</dbReference>
<gene>
    <name evidence="3" type="ORF">WI372_16570</name>
</gene>
<dbReference type="CDD" id="cd02440">
    <property type="entry name" value="AdoMet_MTases"/>
    <property type="match status" value="1"/>
</dbReference>
<keyword evidence="2" id="KW-0808">Transferase</keyword>
<dbReference type="InterPro" id="IPR002052">
    <property type="entry name" value="DNA_methylase_N6_adenine_CS"/>
</dbReference>
<evidence type="ECO:0000256" key="2">
    <source>
        <dbReference type="ARBA" id="ARBA00022679"/>
    </source>
</evidence>
<dbReference type="RefSeq" id="WP_405280234.1">
    <property type="nucleotide sequence ID" value="NZ_CP144380.1"/>
</dbReference>
<dbReference type="InterPro" id="IPR004398">
    <property type="entry name" value="RNA_MeTrfase_RsmD"/>
</dbReference>
<keyword evidence="4" id="KW-1185">Reference proteome</keyword>
<dbReference type="SUPFAM" id="SSF53335">
    <property type="entry name" value="S-adenosyl-L-methionine-dependent methyltransferases"/>
    <property type="match status" value="1"/>
</dbReference>
<organism evidence="3 4">
    <name type="scientific">Gaopeijia maritima</name>
    <dbReference type="NCBI Taxonomy" id="3119007"/>
    <lineage>
        <taxon>Bacteria</taxon>
        <taxon>Pseudomonadati</taxon>
        <taxon>Gemmatimonadota</taxon>
        <taxon>Longimicrobiia</taxon>
        <taxon>Gaopeijiales</taxon>
        <taxon>Gaopeijiaceae</taxon>
        <taxon>Gaopeijia</taxon>
    </lineage>
</organism>
<dbReference type="Pfam" id="PF03602">
    <property type="entry name" value="Cons_hypoth95"/>
    <property type="match status" value="1"/>
</dbReference>
<proteinExistence type="predicted"/>
<protein>
    <submittedName>
        <fullName evidence="3">RsmD family RNA methyltransferase</fullName>
    </submittedName>
</protein>
<dbReference type="Proteomes" id="UP001484239">
    <property type="component" value="Unassembled WGS sequence"/>
</dbReference>
<dbReference type="PANTHER" id="PTHR43542:SF1">
    <property type="entry name" value="METHYLTRANSFERASE"/>
    <property type="match status" value="1"/>
</dbReference>
<evidence type="ECO:0000313" key="4">
    <source>
        <dbReference type="Proteomes" id="UP001484239"/>
    </source>
</evidence>
<dbReference type="PIRSF" id="PIRSF004553">
    <property type="entry name" value="CHP00095"/>
    <property type="match status" value="1"/>
</dbReference>
<evidence type="ECO:0000313" key="3">
    <source>
        <dbReference type="EMBL" id="MEK9502610.1"/>
    </source>
</evidence>
<accession>A0ABU9EGJ0</accession>
<sequence>MRIVSGRWAGRDLQSPGGRVRPTAEAVRAAWLDRLEGGLAGARVLDLFAGTGALGLEAMSRGAESCDFVENGNGALHALKANVAKFRLKKQTRVFRRDARSFVAALDVGAYDLCLADPPYTSALARSLVEHWLDHRFATVLAVENAEDDPLPRPRGGAKRDRLTLDGTAVTIYR</sequence>
<dbReference type="PANTHER" id="PTHR43542">
    <property type="entry name" value="METHYLTRANSFERASE"/>
    <property type="match status" value="1"/>
</dbReference>
<reference evidence="3 4" key="1">
    <citation type="submission" date="2024-02" db="EMBL/GenBank/DDBJ databases">
        <title>A novel Gemmatimonadota bacterium.</title>
        <authorList>
            <person name="Du Z.-J."/>
            <person name="Ye Y.-Q."/>
        </authorList>
    </citation>
    <scope>NUCLEOTIDE SEQUENCE [LARGE SCALE GENOMIC DNA]</scope>
    <source>
        <strain evidence="3 4">DH-20</strain>
    </source>
</reference>
<name>A0ABU9EGJ0_9BACT</name>
<dbReference type="PROSITE" id="PS00092">
    <property type="entry name" value="N6_MTASE"/>
    <property type="match status" value="1"/>
</dbReference>
<keyword evidence="1 3" id="KW-0489">Methyltransferase</keyword>